<dbReference type="InterPro" id="IPR009048">
    <property type="entry name" value="A-macroglobulin_rcpt-bd"/>
</dbReference>
<evidence type="ECO:0000313" key="2">
    <source>
        <dbReference type="Ensembl" id="ENSACCP00020009443.1"/>
    </source>
</evidence>
<dbReference type="Gene3D" id="2.60.40.690">
    <property type="entry name" value="Alpha-macroglobulin, receptor-binding domain"/>
    <property type="match status" value="1"/>
</dbReference>
<dbReference type="Pfam" id="PF07677">
    <property type="entry name" value="A2M_recep"/>
    <property type="match status" value="1"/>
</dbReference>
<dbReference type="Ensembl" id="ENSACCT00020009846.1">
    <property type="protein sequence ID" value="ENSACCP00020009443.1"/>
    <property type="gene ID" value="ENSACCG00020006450.1"/>
</dbReference>
<dbReference type="GO" id="GO:0005576">
    <property type="term" value="C:extracellular region"/>
    <property type="evidence" value="ECO:0007669"/>
    <property type="project" value="InterPro"/>
</dbReference>
<accession>A0A663EBQ2</accession>
<dbReference type="Proteomes" id="UP000472275">
    <property type="component" value="Chromosome 17"/>
</dbReference>
<dbReference type="InParanoid" id="A0A663EBQ2"/>
<dbReference type="SUPFAM" id="SSF49410">
    <property type="entry name" value="Alpha-macroglobulin receptor domain"/>
    <property type="match status" value="1"/>
</dbReference>
<dbReference type="SMART" id="SM01361">
    <property type="entry name" value="A2M_recep"/>
    <property type="match status" value="1"/>
</dbReference>
<dbReference type="PANTHER" id="PTHR11412">
    <property type="entry name" value="MACROGLOBULIN / COMPLEMENT"/>
    <property type="match status" value="1"/>
</dbReference>
<dbReference type="InterPro" id="IPR050473">
    <property type="entry name" value="A2M/Complement_sys"/>
</dbReference>
<name>A0A663EBQ2_AQUCH</name>
<proteinExistence type="predicted"/>
<reference evidence="2" key="2">
    <citation type="submission" date="2025-09" db="UniProtKB">
        <authorList>
            <consortium name="Ensembl"/>
        </authorList>
    </citation>
    <scope>IDENTIFICATION</scope>
</reference>
<dbReference type="InterPro" id="IPR036595">
    <property type="entry name" value="A-macroglobulin_rcpt-bd_sf"/>
</dbReference>
<organism evidence="2 3">
    <name type="scientific">Aquila chrysaetos chrysaetos</name>
    <dbReference type="NCBI Taxonomy" id="223781"/>
    <lineage>
        <taxon>Eukaryota</taxon>
        <taxon>Metazoa</taxon>
        <taxon>Chordata</taxon>
        <taxon>Craniata</taxon>
        <taxon>Vertebrata</taxon>
        <taxon>Euteleostomi</taxon>
        <taxon>Archelosauria</taxon>
        <taxon>Archosauria</taxon>
        <taxon>Dinosauria</taxon>
        <taxon>Saurischia</taxon>
        <taxon>Theropoda</taxon>
        <taxon>Coelurosauria</taxon>
        <taxon>Aves</taxon>
        <taxon>Neognathae</taxon>
        <taxon>Neoaves</taxon>
        <taxon>Telluraves</taxon>
        <taxon>Accipitrimorphae</taxon>
        <taxon>Accipitriformes</taxon>
        <taxon>Accipitridae</taxon>
        <taxon>Accipitrinae</taxon>
        <taxon>Aquila</taxon>
    </lineage>
</organism>
<evidence type="ECO:0000259" key="1">
    <source>
        <dbReference type="SMART" id="SM01361"/>
    </source>
</evidence>
<dbReference type="AlphaFoldDB" id="A0A663EBQ2"/>
<protein>
    <recommendedName>
        <fullName evidence="1">Alpha-macroglobulin receptor-binding domain-containing protein</fullName>
    </recommendedName>
</protein>
<dbReference type="PANTHER" id="PTHR11412:SF173">
    <property type="entry name" value="OVOSTATIN"/>
    <property type="match status" value="1"/>
</dbReference>
<dbReference type="GeneTree" id="ENSGT00940000158779"/>
<reference evidence="2" key="1">
    <citation type="submission" date="2025-08" db="UniProtKB">
        <authorList>
            <consortium name="Ensembl"/>
        </authorList>
    </citation>
    <scope>IDENTIFICATION</scope>
</reference>
<keyword evidence="3" id="KW-1185">Reference proteome</keyword>
<feature type="domain" description="Alpha-macroglobulin receptor-binding" evidence="1">
    <location>
        <begin position="1"/>
        <end position="84"/>
    </location>
</feature>
<sequence length="93" mass="10544">MAIIDVKMLSGFVPVRSSLEKVKNGSKVNDIKNNHILFYLQKVSRKDINFSFSVEQSLPVSDIKPVPVHIYDYYETDEYALAEYTTPCSPPSS</sequence>
<evidence type="ECO:0000313" key="3">
    <source>
        <dbReference type="Proteomes" id="UP000472275"/>
    </source>
</evidence>